<feature type="region of interest" description="Disordered" evidence="1">
    <location>
        <begin position="1"/>
        <end position="53"/>
    </location>
</feature>
<protein>
    <submittedName>
        <fullName evidence="2">Uncharacterized protein</fullName>
    </submittedName>
</protein>
<dbReference type="AlphaFoldDB" id="A0AAV9TNA4"/>
<name>A0AAV9TNA4_9PEZI</name>
<comment type="caution">
    <text evidence="2">The sequence shown here is derived from an EMBL/GenBank/DDBJ whole genome shotgun (WGS) entry which is preliminary data.</text>
</comment>
<proteinExistence type="predicted"/>
<dbReference type="Proteomes" id="UP001327957">
    <property type="component" value="Unassembled WGS sequence"/>
</dbReference>
<dbReference type="EMBL" id="JASAOK010000012">
    <property type="protein sequence ID" value="KAK6224955.1"/>
    <property type="molecule type" value="Genomic_DNA"/>
</dbReference>
<evidence type="ECO:0000313" key="2">
    <source>
        <dbReference type="EMBL" id="KAK6224955.1"/>
    </source>
</evidence>
<keyword evidence="3" id="KW-1185">Reference proteome</keyword>
<accession>A0AAV9TNA4</accession>
<feature type="compositionally biased region" description="Basic and acidic residues" evidence="1">
    <location>
        <begin position="26"/>
        <end position="53"/>
    </location>
</feature>
<reference evidence="2 3" key="1">
    <citation type="submission" date="2023-04" db="EMBL/GenBank/DDBJ databases">
        <title>Colletotrichum tabacum stain YC1 causing leaf anthracnose on Nicotiana tabacum(L.) cv.</title>
        <authorList>
            <person name="Ji Z."/>
            <person name="Wang M."/>
            <person name="Zhang J."/>
            <person name="Wang N."/>
            <person name="Zhou Z."/>
        </authorList>
    </citation>
    <scope>NUCLEOTIDE SEQUENCE [LARGE SCALE GENOMIC DNA]</scope>
    <source>
        <strain evidence="2 3">YC1</strain>
    </source>
</reference>
<evidence type="ECO:0000313" key="3">
    <source>
        <dbReference type="Proteomes" id="UP001327957"/>
    </source>
</evidence>
<evidence type="ECO:0000256" key="1">
    <source>
        <dbReference type="SAM" id="MobiDB-lite"/>
    </source>
</evidence>
<sequence>MYTVTPALRSSLHQHNHGQHEQGTWGKEHGIRIREARDPTRRDPRDRAEHLMA</sequence>
<organism evidence="2 3">
    <name type="scientific">Colletotrichum tabaci</name>
    <dbReference type="NCBI Taxonomy" id="1209068"/>
    <lineage>
        <taxon>Eukaryota</taxon>
        <taxon>Fungi</taxon>
        <taxon>Dikarya</taxon>
        <taxon>Ascomycota</taxon>
        <taxon>Pezizomycotina</taxon>
        <taxon>Sordariomycetes</taxon>
        <taxon>Hypocreomycetidae</taxon>
        <taxon>Glomerellales</taxon>
        <taxon>Glomerellaceae</taxon>
        <taxon>Colletotrichum</taxon>
        <taxon>Colletotrichum destructivum species complex</taxon>
    </lineage>
</organism>
<gene>
    <name evidence="2" type="ORF">QIS74_03282</name>
</gene>